<dbReference type="Pfam" id="PF12937">
    <property type="entry name" value="F-box-like"/>
    <property type="match status" value="1"/>
</dbReference>
<evidence type="ECO:0000259" key="1">
    <source>
        <dbReference type="PROSITE" id="PS50181"/>
    </source>
</evidence>
<protein>
    <recommendedName>
        <fullName evidence="1">F-box domain-containing protein</fullName>
    </recommendedName>
</protein>
<sequence>MFNPDAVPFELFVKIFSYLPNNDLAEVSLVCRGFRTIAEPLLYNHPRLTGHNDRNIPQPLQDFIQRILTRPILANYVRSLEVEWGDDPVDIGPQNVSNIALFAAASRRVGLWPLLESRAGAGDNDGRVRRGGGPVDLLRLEGVHVALLLYLLPNLQFFKFSNTDTFDIFQELLTELLFLPSEALPAGLRSLRDIRCSFNDGNTTTTPLTTILSLPSIRRIRFRVSSYMSEHDPIPTAEPRRSSVTNLNLSFSHDIIPTSILAGILAMPMALTHFTFVDHPKGAGSFDCGEFRRGLALSRNTLRYLRLTIRMALGIVVEAGTYEQTIGSLHDWPVLRSVRCPLAALLGKRPEAETARLVDVLPAVVTDFCVDTDWYWRRSGVAEKLREMVDDKGVYGLDQLKAVTAIMCWGREEESEEILRGAFDAAGVALTLRTLVYA</sequence>
<feature type="domain" description="F-box" evidence="1">
    <location>
        <begin position="1"/>
        <end position="46"/>
    </location>
</feature>
<gene>
    <name evidence="2" type="ORF">Q9L58_006996</name>
</gene>
<dbReference type="SUPFAM" id="SSF81383">
    <property type="entry name" value="F-box domain"/>
    <property type="match status" value="1"/>
</dbReference>
<comment type="caution">
    <text evidence="2">The sequence shown here is derived from an EMBL/GenBank/DDBJ whole genome shotgun (WGS) entry which is preliminary data.</text>
</comment>
<dbReference type="EMBL" id="JBBBZM010000104">
    <property type="protein sequence ID" value="KAL0634117.1"/>
    <property type="molecule type" value="Genomic_DNA"/>
</dbReference>
<accession>A0ABR3GDS1</accession>
<dbReference type="Proteomes" id="UP001447188">
    <property type="component" value="Unassembled WGS sequence"/>
</dbReference>
<proteinExistence type="predicted"/>
<dbReference type="CDD" id="cd09917">
    <property type="entry name" value="F-box_SF"/>
    <property type="match status" value="1"/>
</dbReference>
<dbReference type="InterPro" id="IPR001810">
    <property type="entry name" value="F-box_dom"/>
</dbReference>
<dbReference type="SMART" id="SM00256">
    <property type="entry name" value="FBOX"/>
    <property type="match status" value="1"/>
</dbReference>
<reference evidence="2 3" key="1">
    <citation type="submission" date="2024-02" db="EMBL/GenBank/DDBJ databases">
        <title>Discinaceae phylogenomics.</title>
        <authorList>
            <person name="Dirks A.C."/>
            <person name="James T.Y."/>
        </authorList>
    </citation>
    <scope>NUCLEOTIDE SEQUENCE [LARGE SCALE GENOMIC DNA]</scope>
    <source>
        <strain evidence="2 3">ACD0624</strain>
    </source>
</reference>
<dbReference type="PROSITE" id="PS50181">
    <property type="entry name" value="FBOX"/>
    <property type="match status" value="1"/>
</dbReference>
<organism evidence="2 3">
    <name type="scientific">Discina gigas</name>
    <dbReference type="NCBI Taxonomy" id="1032678"/>
    <lineage>
        <taxon>Eukaryota</taxon>
        <taxon>Fungi</taxon>
        <taxon>Dikarya</taxon>
        <taxon>Ascomycota</taxon>
        <taxon>Pezizomycotina</taxon>
        <taxon>Pezizomycetes</taxon>
        <taxon>Pezizales</taxon>
        <taxon>Discinaceae</taxon>
        <taxon>Discina</taxon>
    </lineage>
</organism>
<dbReference type="Gene3D" id="1.20.1280.50">
    <property type="match status" value="1"/>
</dbReference>
<dbReference type="InterPro" id="IPR036047">
    <property type="entry name" value="F-box-like_dom_sf"/>
</dbReference>
<evidence type="ECO:0000313" key="2">
    <source>
        <dbReference type="EMBL" id="KAL0634117.1"/>
    </source>
</evidence>
<name>A0ABR3GDS1_9PEZI</name>
<keyword evidence="3" id="KW-1185">Reference proteome</keyword>
<evidence type="ECO:0000313" key="3">
    <source>
        <dbReference type="Proteomes" id="UP001447188"/>
    </source>
</evidence>